<accession>A0A1M5V186</accession>
<dbReference type="GO" id="GO:0005886">
    <property type="term" value="C:plasma membrane"/>
    <property type="evidence" value="ECO:0007669"/>
    <property type="project" value="UniProtKB-SubCell"/>
</dbReference>
<evidence type="ECO:0000256" key="1">
    <source>
        <dbReference type="ARBA" id="ARBA00004651"/>
    </source>
</evidence>
<dbReference type="OrthoDB" id="9762978at2"/>
<dbReference type="InterPro" id="IPR018461">
    <property type="entry name" value="Na/H_Antiport_NhaC-like_C"/>
</dbReference>
<keyword evidence="7 9" id="KW-0472">Membrane</keyword>
<feature type="transmembrane region" description="Helical" evidence="9">
    <location>
        <begin position="60"/>
        <end position="80"/>
    </location>
</feature>
<evidence type="ECO:0000313" key="12">
    <source>
        <dbReference type="Proteomes" id="UP000184032"/>
    </source>
</evidence>
<feature type="transmembrane region" description="Helical" evidence="9">
    <location>
        <begin position="86"/>
        <end position="106"/>
    </location>
</feature>
<evidence type="ECO:0000256" key="4">
    <source>
        <dbReference type="ARBA" id="ARBA00022475"/>
    </source>
</evidence>
<keyword evidence="3" id="KW-0050">Antiport</keyword>
<proteinExistence type="inferred from homology"/>
<feature type="domain" description="Na+/H+ antiporter NhaC-like C-terminal" evidence="10">
    <location>
        <begin position="149"/>
        <end position="402"/>
    </location>
</feature>
<keyword evidence="4" id="KW-1003">Cell membrane</keyword>
<evidence type="ECO:0000256" key="2">
    <source>
        <dbReference type="ARBA" id="ARBA00022448"/>
    </source>
</evidence>
<keyword evidence="2" id="KW-0813">Transport</keyword>
<feature type="transmembrane region" description="Helical" evidence="9">
    <location>
        <begin position="185"/>
        <end position="203"/>
    </location>
</feature>
<feature type="transmembrane region" description="Helical" evidence="9">
    <location>
        <begin position="245"/>
        <end position="267"/>
    </location>
</feature>
<keyword evidence="5 9" id="KW-0812">Transmembrane</keyword>
<comment type="similarity">
    <text evidence="8">Belongs to the NhaC Na(+)/H(+) (TC 2.A.35) antiporter family.</text>
</comment>
<dbReference type="STRING" id="1120995.SAMN02745245_01945"/>
<keyword evidence="12" id="KW-1185">Reference proteome</keyword>
<dbReference type="RefSeq" id="WP_073185761.1">
    <property type="nucleotide sequence ID" value="NZ_FQXI01000025.1"/>
</dbReference>
<evidence type="ECO:0000313" key="11">
    <source>
        <dbReference type="EMBL" id="SHH68904.1"/>
    </source>
</evidence>
<dbReference type="PANTHER" id="PTHR33451">
    <property type="entry name" value="MALATE-2H(+)/NA(+)-LACTATE ANTIPORTER"/>
    <property type="match status" value="1"/>
</dbReference>
<evidence type="ECO:0000256" key="7">
    <source>
        <dbReference type="ARBA" id="ARBA00023136"/>
    </source>
</evidence>
<gene>
    <name evidence="11" type="ORF">SAMN02745245_01945</name>
</gene>
<sequence>MLETITILLFAIVLFICVLSNVSIVYALLTGYFIFFTYGLIKKNSISELFKMSISGVKTVKNILTIFLLIGMITAVWRVAGTIPIIIYYSSGLIIPAAFILVVFLLNCAVSVLIGTAFGTAATIGVICMTMATTMGINPIYVGGAILSGIYFGDRCSPMSGSANLVSGLTETSVFENIKEMTKTSLVPFVLTCVIYIFLGLTVKGKIDVTEIQEVFNSGFNLHWVAVLPAVVILLFSLFKIDVKLTMLCSIAIGIVISVAVQGNSIFETLKIMAMGYNSTDANLAAMLNGGGVISMLNVMLIVCISSSYAGLFEGTGLLISLKNNIFKLSKKISPYGSTLFTAVFASMISCNQTLAIMLTHQLCKDTVKDESDMAIYLENTAVLIPALVPWSIAVVVPMSAIAAPTVCLLASFYLYLVPLWNFVSIMRKNKLESRKSYKYSVVNS</sequence>
<dbReference type="Pfam" id="PF03553">
    <property type="entry name" value="Na_H_antiporter"/>
    <property type="match status" value="1"/>
</dbReference>
<feature type="transmembrane region" description="Helical" evidence="9">
    <location>
        <begin position="333"/>
        <end position="355"/>
    </location>
</feature>
<reference evidence="12" key="1">
    <citation type="submission" date="2016-11" db="EMBL/GenBank/DDBJ databases">
        <authorList>
            <person name="Varghese N."/>
            <person name="Submissions S."/>
        </authorList>
    </citation>
    <scope>NUCLEOTIDE SEQUENCE [LARGE SCALE GENOMIC DNA]</scope>
    <source>
        <strain evidence="12">DSM 21120</strain>
    </source>
</reference>
<feature type="transmembrane region" description="Helical" evidence="9">
    <location>
        <begin position="288"/>
        <end position="313"/>
    </location>
</feature>
<keyword evidence="6 9" id="KW-1133">Transmembrane helix</keyword>
<evidence type="ECO:0000256" key="6">
    <source>
        <dbReference type="ARBA" id="ARBA00022989"/>
    </source>
</evidence>
<feature type="transmembrane region" description="Helical" evidence="9">
    <location>
        <begin position="215"/>
        <end position="239"/>
    </location>
</feature>
<evidence type="ECO:0000259" key="10">
    <source>
        <dbReference type="Pfam" id="PF03553"/>
    </source>
</evidence>
<name>A0A1M5V186_9FIRM</name>
<dbReference type="GO" id="GO:0015297">
    <property type="term" value="F:antiporter activity"/>
    <property type="evidence" value="ECO:0007669"/>
    <property type="project" value="UniProtKB-KW"/>
</dbReference>
<dbReference type="EMBL" id="FQXI01000025">
    <property type="protein sequence ID" value="SHH68904.1"/>
    <property type="molecule type" value="Genomic_DNA"/>
</dbReference>
<organism evidence="11 12">
    <name type="scientific">Anaerosphaera aminiphila DSM 21120</name>
    <dbReference type="NCBI Taxonomy" id="1120995"/>
    <lineage>
        <taxon>Bacteria</taxon>
        <taxon>Bacillati</taxon>
        <taxon>Bacillota</taxon>
        <taxon>Tissierellia</taxon>
        <taxon>Tissierellales</taxon>
        <taxon>Peptoniphilaceae</taxon>
        <taxon>Anaerosphaera</taxon>
    </lineage>
</organism>
<feature type="transmembrane region" description="Helical" evidence="9">
    <location>
        <begin position="402"/>
        <end position="424"/>
    </location>
</feature>
<evidence type="ECO:0000256" key="3">
    <source>
        <dbReference type="ARBA" id="ARBA00022449"/>
    </source>
</evidence>
<comment type="subcellular location">
    <subcellularLocation>
        <location evidence="1">Cell membrane</location>
        <topology evidence="1">Multi-pass membrane protein</topology>
    </subcellularLocation>
</comment>
<dbReference type="PANTHER" id="PTHR33451:SF3">
    <property type="entry name" value="MALATE-2H(+)_NA(+)-LACTATE ANTIPORTER"/>
    <property type="match status" value="1"/>
</dbReference>
<feature type="transmembrane region" description="Helical" evidence="9">
    <location>
        <begin position="6"/>
        <end position="39"/>
    </location>
</feature>
<evidence type="ECO:0000256" key="9">
    <source>
        <dbReference type="SAM" id="Phobius"/>
    </source>
</evidence>
<protein>
    <submittedName>
        <fullName evidence="11">Transporter, NhaC family (TC 2.A.35)</fullName>
    </submittedName>
</protein>
<evidence type="ECO:0000256" key="8">
    <source>
        <dbReference type="ARBA" id="ARBA00038435"/>
    </source>
</evidence>
<dbReference type="Proteomes" id="UP000184032">
    <property type="component" value="Unassembled WGS sequence"/>
</dbReference>
<dbReference type="InterPro" id="IPR052180">
    <property type="entry name" value="NhaC_Na-H+_Antiporter"/>
</dbReference>
<dbReference type="AlphaFoldDB" id="A0A1M5V186"/>
<evidence type="ECO:0000256" key="5">
    <source>
        <dbReference type="ARBA" id="ARBA00022692"/>
    </source>
</evidence>
<feature type="transmembrane region" description="Helical" evidence="9">
    <location>
        <begin position="376"/>
        <end position="396"/>
    </location>
</feature>